<evidence type="ECO:0000313" key="5">
    <source>
        <dbReference type="Proteomes" id="UP000321947"/>
    </source>
</evidence>
<gene>
    <name evidence="3" type="ORF">E5676_scaffold129G001010</name>
    <name evidence="2" type="ORF">E6C27_scaffold110G002160</name>
</gene>
<evidence type="ECO:0000256" key="1">
    <source>
        <dbReference type="SAM" id="SignalP"/>
    </source>
</evidence>
<keyword evidence="1" id="KW-0732">Signal</keyword>
<feature type="chain" id="PRO_5042722069" description="Secreted protein" evidence="1">
    <location>
        <begin position="23"/>
        <end position="60"/>
    </location>
</feature>
<evidence type="ECO:0000313" key="2">
    <source>
        <dbReference type="EMBL" id="KAA0043308.1"/>
    </source>
</evidence>
<reference evidence="4 5" key="1">
    <citation type="submission" date="2019-08" db="EMBL/GenBank/DDBJ databases">
        <title>Draft genome sequences of two oriental melons (Cucumis melo L. var makuwa).</title>
        <authorList>
            <person name="Kwon S.-Y."/>
        </authorList>
    </citation>
    <scope>NUCLEOTIDE SEQUENCE [LARGE SCALE GENOMIC DNA]</scope>
    <source>
        <strain evidence="5">cv. Chang Bougi</strain>
        <strain evidence="4">cv. SW 3</strain>
        <tissue evidence="2">Leaf</tissue>
    </source>
</reference>
<dbReference type="Proteomes" id="UP000321947">
    <property type="component" value="Unassembled WGS sequence"/>
</dbReference>
<feature type="signal peptide" evidence="1">
    <location>
        <begin position="1"/>
        <end position="22"/>
    </location>
</feature>
<protein>
    <recommendedName>
        <fullName evidence="6">Secreted protein</fullName>
    </recommendedName>
</protein>
<organism evidence="2 4">
    <name type="scientific">Cucumis melo var. makuwa</name>
    <name type="common">Oriental melon</name>
    <dbReference type="NCBI Taxonomy" id="1194695"/>
    <lineage>
        <taxon>Eukaryota</taxon>
        <taxon>Viridiplantae</taxon>
        <taxon>Streptophyta</taxon>
        <taxon>Embryophyta</taxon>
        <taxon>Tracheophyta</taxon>
        <taxon>Spermatophyta</taxon>
        <taxon>Magnoliopsida</taxon>
        <taxon>eudicotyledons</taxon>
        <taxon>Gunneridae</taxon>
        <taxon>Pentapetalae</taxon>
        <taxon>rosids</taxon>
        <taxon>fabids</taxon>
        <taxon>Cucurbitales</taxon>
        <taxon>Cucurbitaceae</taxon>
        <taxon>Benincaseae</taxon>
        <taxon>Cucumis</taxon>
    </lineage>
</organism>
<proteinExistence type="predicted"/>
<dbReference type="AlphaFoldDB" id="A0A5A7TKH5"/>
<name>A0A5A7TKH5_CUCMM</name>
<dbReference type="EMBL" id="SSTD01001743">
    <property type="protein sequence ID" value="TYK29372.1"/>
    <property type="molecule type" value="Genomic_DNA"/>
</dbReference>
<accession>A0A5A7TKH5</accession>
<evidence type="ECO:0000313" key="4">
    <source>
        <dbReference type="Proteomes" id="UP000321393"/>
    </source>
</evidence>
<evidence type="ECO:0008006" key="6">
    <source>
        <dbReference type="Google" id="ProtNLM"/>
    </source>
</evidence>
<comment type="caution">
    <text evidence="2">The sequence shown here is derived from an EMBL/GenBank/DDBJ whole genome shotgun (WGS) entry which is preliminary data.</text>
</comment>
<sequence length="60" mass="6609">MGARVGCRACLSLVWVAQTVLHIAWPWGTRNPSNTIVQHLFCSVNKSAVQYSKPADKLVV</sequence>
<evidence type="ECO:0000313" key="3">
    <source>
        <dbReference type="EMBL" id="TYK29372.1"/>
    </source>
</evidence>
<dbReference type="EMBL" id="SSTE01015327">
    <property type="protein sequence ID" value="KAA0043308.1"/>
    <property type="molecule type" value="Genomic_DNA"/>
</dbReference>
<dbReference type="Proteomes" id="UP000321393">
    <property type="component" value="Unassembled WGS sequence"/>
</dbReference>